<dbReference type="Pfam" id="PF25601">
    <property type="entry name" value="AAA_lid_14"/>
    <property type="match status" value="1"/>
</dbReference>
<evidence type="ECO:0000313" key="7">
    <source>
        <dbReference type="EMBL" id="PRP90477.1"/>
    </source>
</evidence>
<evidence type="ECO:0000256" key="1">
    <source>
        <dbReference type="ARBA" id="ARBA00022741"/>
    </source>
</evidence>
<evidence type="ECO:0000313" key="8">
    <source>
        <dbReference type="Proteomes" id="UP000237968"/>
    </source>
</evidence>
<proteinExistence type="predicted"/>
<dbReference type="Gene3D" id="3.40.50.300">
    <property type="entry name" value="P-loop containing nucleotide triphosphate hydrolases"/>
    <property type="match status" value="1"/>
</dbReference>
<dbReference type="PROSITE" id="PS00688">
    <property type="entry name" value="SIGMA54_INTERACT_3"/>
    <property type="match status" value="1"/>
</dbReference>
<comment type="caution">
    <text evidence="7">The sequence shown here is derived from an EMBL/GenBank/DDBJ whole genome shotgun (WGS) entry which is preliminary data.</text>
</comment>
<dbReference type="Proteomes" id="UP000237968">
    <property type="component" value="Unassembled WGS sequence"/>
</dbReference>
<keyword evidence="8" id="KW-1185">Reference proteome</keyword>
<evidence type="ECO:0000256" key="4">
    <source>
        <dbReference type="ARBA" id="ARBA00023163"/>
    </source>
</evidence>
<dbReference type="InterPro" id="IPR058031">
    <property type="entry name" value="AAA_lid_NorR"/>
</dbReference>
<name>A0A2S9XC96_9BACT</name>
<dbReference type="GO" id="GO:0006355">
    <property type="term" value="P:regulation of DNA-templated transcription"/>
    <property type="evidence" value="ECO:0007669"/>
    <property type="project" value="InterPro"/>
</dbReference>
<evidence type="ECO:0000256" key="5">
    <source>
        <dbReference type="SAM" id="MobiDB-lite"/>
    </source>
</evidence>
<accession>A0A2S9XC96</accession>
<dbReference type="InterPro" id="IPR027417">
    <property type="entry name" value="P-loop_NTPase"/>
</dbReference>
<feature type="domain" description="Sigma-54 factor interaction" evidence="6">
    <location>
        <begin position="144"/>
        <end position="382"/>
    </location>
</feature>
<dbReference type="InterPro" id="IPR025944">
    <property type="entry name" value="Sigma_54_int_dom_CS"/>
</dbReference>
<dbReference type="AlphaFoldDB" id="A0A2S9XC96"/>
<keyword evidence="1" id="KW-0547">Nucleotide-binding</keyword>
<dbReference type="EMBL" id="PVNK01000281">
    <property type="protein sequence ID" value="PRP90477.1"/>
    <property type="molecule type" value="Genomic_DNA"/>
</dbReference>
<organism evidence="7 8">
    <name type="scientific">Enhygromyxa salina</name>
    <dbReference type="NCBI Taxonomy" id="215803"/>
    <lineage>
        <taxon>Bacteria</taxon>
        <taxon>Pseudomonadati</taxon>
        <taxon>Myxococcota</taxon>
        <taxon>Polyangia</taxon>
        <taxon>Nannocystales</taxon>
        <taxon>Nannocystaceae</taxon>
        <taxon>Enhygromyxa</taxon>
    </lineage>
</organism>
<keyword evidence="2" id="KW-0067">ATP-binding</keyword>
<protein>
    <submittedName>
        <fullName evidence="7">Nitrogen regulation protein NR(I)</fullName>
    </submittedName>
</protein>
<dbReference type="SMART" id="SM00382">
    <property type="entry name" value="AAA"/>
    <property type="match status" value="1"/>
</dbReference>
<sequence>MSDEATVPRPTTTRRQADVIPTLTIIAHPNPERVPSQLKINGTLQVSRTSPTFTQLSDGRPHPLGDRYISRSPVTIKPEDDAIWVLPGEGRIEVLADGKLVSEPTRLDAADIERGVVLTLHGRVALLLHLGPSKAAPGAETLGLEGCSAEIERVRKDIRTVGELNVPVLIRGGSGTGKELIARAIHRESARADRHYEALNMATLSASLAASELFGHVRGAFTGADRHHTGCFVRCDAGTLFLDEIGETPVDTQAQLLRVLETRDVRPVGGSATKTVDVRVIAATDADLEGAVRQGSFREALLQRLAGFRINVPALRDRRVDIGPLIYHFARTELENVGMTKLLAPADTEQPWISAATIARLTAYHWPGNVRELRNVVRQLVIAGRHQQEMSLGSDLDALLRPLAQRLSNDPAPSYDPDNFDTLESPRAPARSSYRAPGDVSEEELIEVLRGNSYRLAPTAKALNLSRTSLYALVEQSSRVRKAADIGREEILAAVASASGKLTVASAALEVSTHALKLRMRALGIAD</sequence>
<dbReference type="FunFam" id="3.40.50.300:FF:000006">
    <property type="entry name" value="DNA-binding transcriptional regulator NtrC"/>
    <property type="match status" value="1"/>
</dbReference>
<reference evidence="7 8" key="1">
    <citation type="submission" date="2018-03" db="EMBL/GenBank/DDBJ databases">
        <title>Draft Genome Sequences of the Obligatory Marine Myxobacteria Enhygromyxa salina SWB005.</title>
        <authorList>
            <person name="Poehlein A."/>
            <person name="Moghaddam J.A."/>
            <person name="Harms H."/>
            <person name="Alanjari M."/>
            <person name="Koenig G.M."/>
            <person name="Daniel R."/>
            <person name="Schaeberle T.F."/>
        </authorList>
    </citation>
    <scope>NUCLEOTIDE SEQUENCE [LARGE SCALE GENOMIC DNA]</scope>
    <source>
        <strain evidence="7 8">SWB005</strain>
    </source>
</reference>
<dbReference type="PANTHER" id="PTHR32071">
    <property type="entry name" value="TRANSCRIPTIONAL REGULATORY PROTEIN"/>
    <property type="match status" value="1"/>
</dbReference>
<dbReference type="GO" id="GO:0005524">
    <property type="term" value="F:ATP binding"/>
    <property type="evidence" value="ECO:0007669"/>
    <property type="project" value="UniProtKB-KW"/>
</dbReference>
<feature type="region of interest" description="Disordered" evidence="5">
    <location>
        <begin position="407"/>
        <end position="436"/>
    </location>
</feature>
<dbReference type="PROSITE" id="PS50045">
    <property type="entry name" value="SIGMA54_INTERACT_4"/>
    <property type="match status" value="1"/>
</dbReference>
<evidence type="ECO:0000259" key="6">
    <source>
        <dbReference type="PROSITE" id="PS50045"/>
    </source>
</evidence>
<dbReference type="RefSeq" id="WP_106395659.1">
    <property type="nucleotide sequence ID" value="NZ_PVNK01000281.1"/>
</dbReference>
<dbReference type="InterPro" id="IPR002078">
    <property type="entry name" value="Sigma_54_int"/>
</dbReference>
<keyword evidence="3" id="KW-0805">Transcription regulation</keyword>
<gene>
    <name evidence="7" type="primary">glnG_3</name>
    <name evidence="7" type="ORF">ENSA5_64960</name>
</gene>
<dbReference type="Pfam" id="PF00158">
    <property type="entry name" value="Sigma54_activat"/>
    <property type="match status" value="1"/>
</dbReference>
<dbReference type="OrthoDB" id="9761705at2"/>
<dbReference type="InterPro" id="IPR003593">
    <property type="entry name" value="AAA+_ATPase"/>
</dbReference>
<dbReference type="SUPFAM" id="SSF52540">
    <property type="entry name" value="P-loop containing nucleoside triphosphate hydrolases"/>
    <property type="match status" value="1"/>
</dbReference>
<dbReference type="CDD" id="cd00009">
    <property type="entry name" value="AAA"/>
    <property type="match status" value="1"/>
</dbReference>
<evidence type="ECO:0000256" key="2">
    <source>
        <dbReference type="ARBA" id="ARBA00022840"/>
    </source>
</evidence>
<evidence type="ECO:0000256" key="3">
    <source>
        <dbReference type="ARBA" id="ARBA00023015"/>
    </source>
</evidence>
<keyword evidence="4" id="KW-0804">Transcription</keyword>
<dbReference type="Gene3D" id="1.10.8.60">
    <property type="match status" value="1"/>
</dbReference>